<dbReference type="GO" id="GO:0006415">
    <property type="term" value="P:translational termination"/>
    <property type="evidence" value="ECO:0007669"/>
    <property type="project" value="UniProtKB-UniRule"/>
</dbReference>
<evidence type="ECO:0000256" key="2">
    <source>
        <dbReference type="ARBA" id="ARBA00005912"/>
    </source>
</evidence>
<dbReference type="InterPro" id="IPR036191">
    <property type="entry name" value="RRF_sf"/>
</dbReference>
<evidence type="ECO:0000259" key="8">
    <source>
        <dbReference type="Pfam" id="PF01765"/>
    </source>
</evidence>
<comment type="subcellular location">
    <subcellularLocation>
        <location evidence="1 6">Cytoplasm</location>
    </subcellularLocation>
</comment>
<dbReference type="CDD" id="cd00520">
    <property type="entry name" value="RRF"/>
    <property type="match status" value="1"/>
</dbReference>
<gene>
    <name evidence="6 9" type="primary">frr</name>
    <name evidence="9" type="ORF">SOO65_02680</name>
</gene>
<keyword evidence="3 6" id="KW-0963">Cytoplasm</keyword>
<keyword evidence="4 6" id="KW-0648">Protein biosynthesis</keyword>
<dbReference type="PANTHER" id="PTHR20982:SF3">
    <property type="entry name" value="MITOCHONDRIAL RIBOSOME RECYCLING FACTOR PSEUDO 1"/>
    <property type="match status" value="1"/>
</dbReference>
<evidence type="ECO:0000313" key="10">
    <source>
        <dbReference type="Proteomes" id="UP001324634"/>
    </source>
</evidence>
<dbReference type="InterPro" id="IPR023584">
    <property type="entry name" value="Ribosome_recyc_fac_dom"/>
</dbReference>
<dbReference type="SUPFAM" id="SSF55194">
    <property type="entry name" value="Ribosome recycling factor, RRF"/>
    <property type="match status" value="1"/>
</dbReference>
<dbReference type="GO" id="GO:0043023">
    <property type="term" value="F:ribosomal large subunit binding"/>
    <property type="evidence" value="ECO:0007669"/>
    <property type="project" value="TreeGrafter"/>
</dbReference>
<dbReference type="GO" id="GO:0005737">
    <property type="term" value="C:cytoplasm"/>
    <property type="evidence" value="ECO:0007669"/>
    <property type="project" value="UniProtKB-SubCell"/>
</dbReference>
<feature type="domain" description="Ribosome recycling factor" evidence="8">
    <location>
        <begin position="21"/>
        <end position="183"/>
    </location>
</feature>
<dbReference type="FunFam" id="1.10.132.20:FF:000001">
    <property type="entry name" value="Ribosome-recycling factor"/>
    <property type="match status" value="1"/>
</dbReference>
<comment type="function">
    <text evidence="5 6">Responsible for the release of ribosomes from messenger RNA at the termination of protein biosynthesis. May increase the efficiency of translation by recycling ribosomes from one round of translation to another.</text>
</comment>
<dbReference type="Pfam" id="PF01765">
    <property type="entry name" value="RRF"/>
    <property type="match status" value="1"/>
</dbReference>
<dbReference type="EMBL" id="CP139487">
    <property type="protein sequence ID" value="WPU65641.1"/>
    <property type="molecule type" value="Genomic_DNA"/>
</dbReference>
<dbReference type="FunFam" id="3.30.1360.40:FF:000001">
    <property type="entry name" value="Ribosome-recycling factor"/>
    <property type="match status" value="1"/>
</dbReference>
<dbReference type="InterPro" id="IPR002661">
    <property type="entry name" value="Ribosome_recyc_fac"/>
</dbReference>
<name>A0AAX4HRD7_9BACT</name>
<dbReference type="PANTHER" id="PTHR20982">
    <property type="entry name" value="RIBOSOME RECYCLING FACTOR"/>
    <property type="match status" value="1"/>
</dbReference>
<comment type="similarity">
    <text evidence="2 6">Belongs to the RRF family.</text>
</comment>
<accession>A0AAX4HRD7</accession>
<evidence type="ECO:0000256" key="1">
    <source>
        <dbReference type="ARBA" id="ARBA00004496"/>
    </source>
</evidence>
<proteinExistence type="inferred from homology"/>
<evidence type="ECO:0000256" key="6">
    <source>
        <dbReference type="HAMAP-Rule" id="MF_00040"/>
    </source>
</evidence>
<dbReference type="AlphaFoldDB" id="A0AAX4HRD7"/>
<dbReference type="Gene3D" id="3.30.1360.40">
    <property type="match status" value="1"/>
</dbReference>
<dbReference type="KEGG" id="psti:SOO65_02680"/>
<dbReference type="RefSeq" id="WP_321396519.1">
    <property type="nucleotide sequence ID" value="NZ_CP139487.1"/>
</dbReference>
<keyword evidence="10" id="KW-1185">Reference proteome</keyword>
<dbReference type="NCBIfam" id="TIGR00496">
    <property type="entry name" value="frr"/>
    <property type="match status" value="1"/>
</dbReference>
<evidence type="ECO:0000256" key="3">
    <source>
        <dbReference type="ARBA" id="ARBA00022490"/>
    </source>
</evidence>
<evidence type="ECO:0000256" key="7">
    <source>
        <dbReference type="SAM" id="Coils"/>
    </source>
</evidence>
<reference evidence="9 10" key="1">
    <citation type="submission" date="2023-11" db="EMBL/GenBank/DDBJ databases">
        <title>Peredibacter starrii A3.12.</title>
        <authorList>
            <person name="Mitchell R.J."/>
        </authorList>
    </citation>
    <scope>NUCLEOTIDE SEQUENCE [LARGE SCALE GENOMIC DNA]</scope>
    <source>
        <strain evidence="9 10">A3.12</strain>
    </source>
</reference>
<protein>
    <recommendedName>
        <fullName evidence="6">Ribosome-recycling factor</fullName>
        <shortName evidence="6">RRF</shortName>
    </recommendedName>
    <alternativeName>
        <fullName evidence="6">Ribosome-releasing factor</fullName>
    </alternativeName>
</protein>
<dbReference type="HAMAP" id="MF_00040">
    <property type="entry name" value="RRF"/>
    <property type="match status" value="1"/>
</dbReference>
<organism evidence="9 10">
    <name type="scientific">Peredibacter starrii</name>
    <dbReference type="NCBI Taxonomy" id="28202"/>
    <lineage>
        <taxon>Bacteria</taxon>
        <taxon>Pseudomonadati</taxon>
        <taxon>Bdellovibrionota</taxon>
        <taxon>Bacteriovoracia</taxon>
        <taxon>Bacteriovoracales</taxon>
        <taxon>Bacteriovoracaceae</taxon>
        <taxon>Peredibacter</taxon>
    </lineage>
</organism>
<evidence type="ECO:0000313" key="9">
    <source>
        <dbReference type="EMBL" id="WPU65641.1"/>
    </source>
</evidence>
<dbReference type="Gene3D" id="1.10.132.20">
    <property type="entry name" value="Ribosome-recycling factor"/>
    <property type="match status" value="1"/>
</dbReference>
<dbReference type="Proteomes" id="UP001324634">
    <property type="component" value="Chromosome"/>
</dbReference>
<feature type="coiled-coil region" evidence="7">
    <location>
        <begin position="139"/>
        <end position="166"/>
    </location>
</feature>
<keyword evidence="7" id="KW-0175">Coiled coil</keyword>
<evidence type="ECO:0000256" key="5">
    <source>
        <dbReference type="ARBA" id="ARBA00025050"/>
    </source>
</evidence>
<evidence type="ECO:0000256" key="4">
    <source>
        <dbReference type="ARBA" id="ARBA00022917"/>
    </source>
</evidence>
<sequence>MMKELKPILDEQMNKAIKSLHNQMGKVRTGRATAAVLDGITADYYGSQTPIKNMGQISTPEARLLQIQPFDKTLIPAIEKAILAANIGLTPGNDGNFIRIQFPALTEDKRKAFVKDVKKMGEDAKVQIRNIRREQNDKVKANEKDKKISEDESKKIQEEIQKITDNFIKEVDNVVNAKEKELLTV</sequence>